<dbReference type="HOGENOM" id="CLU_072807_0_0_0"/>
<protein>
    <recommendedName>
        <fullName evidence="4">DUF3100 domain-containing protein</fullName>
    </recommendedName>
</protein>
<reference evidence="2" key="1">
    <citation type="journal article" date="2015" name="PeerJ">
        <title>First genomic representation of candidate bacterial phylum KSB3 points to enhanced environmental sensing as a trigger of wastewater bulking.</title>
        <authorList>
            <person name="Sekiguchi Y."/>
            <person name="Ohashi A."/>
            <person name="Parks D.H."/>
            <person name="Yamauchi T."/>
            <person name="Tyson G.W."/>
            <person name="Hugenholtz P."/>
        </authorList>
    </citation>
    <scope>NUCLEOTIDE SEQUENCE [LARGE SCALE GENOMIC DNA]</scope>
</reference>
<dbReference type="Proteomes" id="UP000030661">
    <property type="component" value="Unassembled WGS sequence"/>
</dbReference>
<feature type="transmembrane region" description="Helical" evidence="1">
    <location>
        <begin position="189"/>
        <end position="209"/>
    </location>
</feature>
<dbReference type="InterPro" id="IPR021450">
    <property type="entry name" value="DUF3100"/>
</dbReference>
<evidence type="ECO:0008006" key="4">
    <source>
        <dbReference type="Google" id="ProtNLM"/>
    </source>
</evidence>
<dbReference type="Pfam" id="PF11299">
    <property type="entry name" value="DUF3100"/>
    <property type="match status" value="1"/>
</dbReference>
<dbReference type="eggNOG" id="ENOG502Z7NA">
    <property type="taxonomic scope" value="Bacteria"/>
</dbReference>
<organism evidence="2">
    <name type="scientific">Vecturithrix granuli</name>
    <dbReference type="NCBI Taxonomy" id="1499967"/>
    <lineage>
        <taxon>Bacteria</taxon>
        <taxon>Candidatus Moduliflexota</taxon>
        <taxon>Candidatus Vecturitrichia</taxon>
        <taxon>Candidatus Vecturitrichales</taxon>
        <taxon>Candidatus Vecturitrichaceae</taxon>
        <taxon>Candidatus Vecturithrix</taxon>
    </lineage>
</organism>
<evidence type="ECO:0000313" key="3">
    <source>
        <dbReference type="Proteomes" id="UP000030661"/>
    </source>
</evidence>
<accession>A0A081C1C9</accession>
<keyword evidence="1" id="KW-0472">Membrane</keyword>
<keyword evidence="1" id="KW-1133">Transmembrane helix</keyword>
<dbReference type="EMBL" id="DF820467">
    <property type="protein sequence ID" value="GAK58384.1"/>
    <property type="molecule type" value="Genomic_DNA"/>
</dbReference>
<sequence>MSKQKKNMIPVDEEKQLLKLGGQVDLHLKLHLTVLVIVMICELIGTHKFIVGPGSLVLLPMLYAVVIGILITPDVLGSKIEALKKVISTKECKLATSMLTISLLPLGVKYGTLVGPNMPKVIQAGPAFILQEFGNLGTIVLALPFALLLGLKREAVGGTVSICREPTLGIISEYYGIDSPEGRGVLGTYLTGTILGTIFFGILGGLSPLTGLHPYALAMACGMGSASMMTASSASLSAAIAPEMKDTILAYAATSNLLTGVTGLYMDLIIGLPMVNFLYRKLEPILGRKKA</sequence>
<dbReference type="STRING" id="1499967.U27_05358"/>
<feature type="transmembrane region" description="Helical" evidence="1">
    <location>
        <begin position="56"/>
        <end position="73"/>
    </location>
</feature>
<feature type="transmembrane region" description="Helical" evidence="1">
    <location>
        <begin position="248"/>
        <end position="272"/>
    </location>
</feature>
<evidence type="ECO:0000313" key="2">
    <source>
        <dbReference type="EMBL" id="GAK58384.1"/>
    </source>
</evidence>
<evidence type="ECO:0000256" key="1">
    <source>
        <dbReference type="SAM" id="Phobius"/>
    </source>
</evidence>
<proteinExistence type="predicted"/>
<name>A0A081C1C9_VECG1</name>
<keyword evidence="1" id="KW-0812">Transmembrane</keyword>
<keyword evidence="3" id="KW-1185">Reference proteome</keyword>
<feature type="transmembrane region" description="Helical" evidence="1">
    <location>
        <begin position="133"/>
        <end position="151"/>
    </location>
</feature>
<dbReference type="AlphaFoldDB" id="A0A081C1C9"/>
<gene>
    <name evidence="2" type="ORF">U27_05358</name>
</gene>